<dbReference type="EMBL" id="SJPI01000001">
    <property type="protein sequence ID" value="TWT52932.1"/>
    <property type="molecule type" value="Genomic_DNA"/>
</dbReference>
<proteinExistence type="predicted"/>
<organism evidence="1 2">
    <name type="scientific">Rubripirellula amarantea</name>
    <dbReference type="NCBI Taxonomy" id="2527999"/>
    <lineage>
        <taxon>Bacteria</taxon>
        <taxon>Pseudomonadati</taxon>
        <taxon>Planctomycetota</taxon>
        <taxon>Planctomycetia</taxon>
        <taxon>Pirellulales</taxon>
        <taxon>Pirellulaceae</taxon>
        <taxon>Rubripirellula</taxon>
    </lineage>
</organism>
<evidence type="ECO:0000313" key="2">
    <source>
        <dbReference type="Proteomes" id="UP000316598"/>
    </source>
</evidence>
<dbReference type="Proteomes" id="UP000316598">
    <property type="component" value="Unassembled WGS sequence"/>
</dbReference>
<sequence>MTRLGLSGRCYVADRDSPHSIQNRYARDWKVIARNGQDKTDKNIDSPTA</sequence>
<comment type="caution">
    <text evidence="1">The sequence shown here is derived from an EMBL/GenBank/DDBJ whole genome shotgun (WGS) entry which is preliminary data.</text>
</comment>
<reference evidence="1 2" key="1">
    <citation type="submission" date="2019-02" db="EMBL/GenBank/DDBJ databases">
        <title>Deep-cultivation of Planctomycetes and their phenomic and genomic characterization uncovers novel biology.</title>
        <authorList>
            <person name="Wiegand S."/>
            <person name="Jogler M."/>
            <person name="Boedeker C."/>
            <person name="Pinto D."/>
            <person name="Vollmers J."/>
            <person name="Rivas-Marin E."/>
            <person name="Kohn T."/>
            <person name="Peeters S.H."/>
            <person name="Heuer A."/>
            <person name="Rast P."/>
            <person name="Oberbeckmann S."/>
            <person name="Bunk B."/>
            <person name="Jeske O."/>
            <person name="Meyerdierks A."/>
            <person name="Storesund J.E."/>
            <person name="Kallscheuer N."/>
            <person name="Luecker S."/>
            <person name="Lage O.M."/>
            <person name="Pohl T."/>
            <person name="Merkel B.J."/>
            <person name="Hornburger P."/>
            <person name="Mueller R.-W."/>
            <person name="Bruemmer F."/>
            <person name="Labrenz M."/>
            <person name="Spormann A.M."/>
            <person name="Op Den Camp H."/>
            <person name="Overmann J."/>
            <person name="Amann R."/>
            <person name="Jetten M.S.M."/>
            <person name="Mascher T."/>
            <person name="Medema M.H."/>
            <person name="Devos D.P."/>
            <person name="Kaster A.-K."/>
            <person name="Ovreas L."/>
            <person name="Rohde M."/>
            <person name="Galperin M.Y."/>
            <person name="Jogler C."/>
        </authorList>
    </citation>
    <scope>NUCLEOTIDE SEQUENCE [LARGE SCALE GENOMIC DNA]</scope>
    <source>
        <strain evidence="1 2">Pla22</strain>
    </source>
</reference>
<accession>A0A5C5WSY9</accession>
<name>A0A5C5WSY9_9BACT</name>
<evidence type="ECO:0000313" key="1">
    <source>
        <dbReference type="EMBL" id="TWT52932.1"/>
    </source>
</evidence>
<protein>
    <submittedName>
        <fullName evidence="1">Uncharacterized protein</fullName>
    </submittedName>
</protein>
<keyword evidence="2" id="KW-1185">Reference proteome</keyword>
<dbReference type="AlphaFoldDB" id="A0A5C5WSY9"/>
<gene>
    <name evidence="1" type="ORF">Pla22_05600</name>
</gene>